<sequence length="794" mass="88268">MAMKRRFRLLLSMGLLATSLIAGLYLVLRLSLPKFDGVQQLAGLGAPAEVSLDKLGIPKISAENREDAFRVLGFVTCGERLFQMDLSRRQMAGRLAEVMGAGLKKSDIRHRVMGFEQVAKNILQRLPEDEKRVLEAYAQGVNQAMNAMQVLPPEFLLLRYRPAVWRPEDSLLVVLGMEETLGWTGEAERMDTTMKAALPPAVYDFFTPPMDHYTDQILNGLSAQNRPVPLPKDDLAALLQHGAGNEQYSGISDYGAPSGGSNAWVVGPQKTWNGRTILANDMHMKLRMPNIWYRAEISYGDVRLTGLTLPGVPLLAVGSNGRVAWGLTSIQGDFVDLVSVNVDPGDPQRYHTPQGPAKFGERAETMQVRGESDQTINVRTTIWGPVLPDSLLGKPVAVRWTALDPAATDLQMLDLDKAMDVTSALNLFNRAGSPPLNALVADSNGNIGWTITGKIPKRFGLDGAVSASWADGMRGWDGYVPPDELPRTQNPPSGFIVNANQRMVDYRYPYVIGHYFDNGYRAYRIGERLSQAKEITERDLLDLQLDTRTEFYRFYQQLALSVLDNGDRESDAQLRSSLERWDGFAERDSTGLAIVVEFRRMLIDTVISPFLGKCRSLDPAFRFSRATVDGPLQRLLEAKLPELQPEKTNYKDWNSFLYDVLKRAERNVDEQSQAKTQLPPDWGQNNQVSMMHPLSSSLPLLKYWLDMPKQALPGCAQCIRWYAHGNGASERLIVSPGQENLGILHMPGGQSGHPLSPHYGDQHQAWIEGRPLPLLSGQSVYRLAFQPSATAGTP</sequence>
<feature type="binding site" evidence="6">
    <location>
        <position position="335"/>
    </location>
    <ligand>
        <name>Ca(2+)</name>
        <dbReference type="ChEBI" id="CHEBI:29108"/>
    </ligand>
</feature>
<dbReference type="Gene3D" id="3.60.20.10">
    <property type="entry name" value="Glutamine Phosphoribosylpyrophosphate, subunit 1, domain 1"/>
    <property type="match status" value="1"/>
</dbReference>
<dbReference type="Gene3D" id="2.30.120.10">
    <property type="match status" value="1"/>
</dbReference>
<dbReference type="InterPro" id="IPR043146">
    <property type="entry name" value="Penicillin_amidase_N_B-knob"/>
</dbReference>
<feature type="binding site" evidence="6">
    <location>
        <position position="336"/>
    </location>
    <ligand>
        <name>Ca(2+)</name>
        <dbReference type="ChEBI" id="CHEBI:29108"/>
    </ligand>
</feature>
<dbReference type="GO" id="GO:0046872">
    <property type="term" value="F:metal ion binding"/>
    <property type="evidence" value="ECO:0007669"/>
    <property type="project" value="UniProtKB-KW"/>
</dbReference>
<gene>
    <name evidence="7" type="ORF">F6R98_19650</name>
</gene>
<evidence type="ECO:0000256" key="3">
    <source>
        <dbReference type="ARBA" id="ARBA00023145"/>
    </source>
</evidence>
<dbReference type="InParanoid" id="A0A5Q0BR63"/>
<feature type="binding site" evidence="6">
    <location>
        <position position="188"/>
    </location>
    <ligand>
        <name>Ca(2+)</name>
        <dbReference type="ChEBI" id="CHEBI:29108"/>
    </ligand>
</feature>
<dbReference type="InterPro" id="IPR023343">
    <property type="entry name" value="Penicillin_amidase_dom1"/>
</dbReference>
<evidence type="ECO:0000256" key="1">
    <source>
        <dbReference type="ARBA" id="ARBA00006586"/>
    </source>
</evidence>
<dbReference type="Proteomes" id="UP000325755">
    <property type="component" value="Chromosome"/>
</dbReference>
<dbReference type="AlphaFoldDB" id="A0A5Q0BR63"/>
<evidence type="ECO:0000256" key="5">
    <source>
        <dbReference type="PIRSR" id="PIRSR001227-1"/>
    </source>
</evidence>
<dbReference type="Gene3D" id="1.10.439.10">
    <property type="entry name" value="Penicillin Amidohydrolase, domain 1"/>
    <property type="match status" value="1"/>
</dbReference>
<dbReference type="RefSeq" id="WP_153250531.1">
    <property type="nucleotide sequence ID" value="NZ_CP044205.1"/>
</dbReference>
<dbReference type="SUPFAM" id="SSF56235">
    <property type="entry name" value="N-terminal nucleophile aminohydrolases (Ntn hydrolases)"/>
    <property type="match status" value="1"/>
</dbReference>
<name>A0A5Q0BR63_9GAMM</name>
<dbReference type="InterPro" id="IPR043147">
    <property type="entry name" value="Penicillin_amidase_A-knob"/>
</dbReference>
<dbReference type="PANTHER" id="PTHR34218">
    <property type="entry name" value="PEPTIDASE S45 PENICILLIN AMIDASE"/>
    <property type="match status" value="1"/>
</dbReference>
<evidence type="ECO:0000313" key="8">
    <source>
        <dbReference type="Proteomes" id="UP000325755"/>
    </source>
</evidence>
<dbReference type="InterPro" id="IPR002692">
    <property type="entry name" value="S45"/>
</dbReference>
<dbReference type="KEGG" id="mmob:F6R98_19650"/>
<reference evidence="7 8" key="1">
    <citation type="submission" date="2019-09" db="EMBL/GenBank/DDBJ databases">
        <title>Ecophysiology of the spiral-shaped methanotroph Methylospira mobilis as revealed by the complete genome sequence.</title>
        <authorList>
            <person name="Oshkin I.Y."/>
            <person name="Dedysh S.N."/>
            <person name="Miroshnikov K."/>
            <person name="Danilova O.V."/>
            <person name="Hakobyan A."/>
            <person name="Liesack W."/>
        </authorList>
    </citation>
    <scope>NUCLEOTIDE SEQUENCE [LARGE SCALE GENOMIC DNA]</scope>
    <source>
        <strain evidence="7 8">Shm1</strain>
    </source>
</reference>
<dbReference type="InterPro" id="IPR029055">
    <property type="entry name" value="Ntn_hydrolases_N"/>
</dbReference>
<keyword evidence="6" id="KW-0106">Calcium</keyword>
<comment type="similarity">
    <text evidence="1">Belongs to the peptidase S45 family.</text>
</comment>
<dbReference type="EMBL" id="CP044205">
    <property type="protein sequence ID" value="QFY44568.1"/>
    <property type="molecule type" value="Genomic_DNA"/>
</dbReference>
<dbReference type="GO" id="GO:0017000">
    <property type="term" value="P:antibiotic biosynthetic process"/>
    <property type="evidence" value="ECO:0007669"/>
    <property type="project" value="InterPro"/>
</dbReference>
<keyword evidence="6" id="KW-0479">Metal-binding</keyword>
<comment type="subunit">
    <text evidence="4">Heterodimer of an alpha subunit and a beta subunit processed from the same precursor.</text>
</comment>
<feature type="binding site" evidence="6">
    <location>
        <position position="333"/>
    </location>
    <ligand>
        <name>Ca(2+)</name>
        <dbReference type="ChEBI" id="CHEBI:29108"/>
    </ligand>
</feature>
<keyword evidence="8" id="KW-1185">Reference proteome</keyword>
<dbReference type="Pfam" id="PF01804">
    <property type="entry name" value="Penicil_amidase"/>
    <property type="match status" value="1"/>
</dbReference>
<dbReference type="OrthoDB" id="9760084at2"/>
<evidence type="ECO:0000256" key="6">
    <source>
        <dbReference type="PIRSR" id="PIRSR001227-2"/>
    </source>
</evidence>
<feature type="active site" description="Nucleophile" evidence="5">
    <location>
        <position position="261"/>
    </location>
</feature>
<dbReference type="GO" id="GO:0016811">
    <property type="term" value="F:hydrolase activity, acting on carbon-nitrogen (but not peptide) bonds, in linear amides"/>
    <property type="evidence" value="ECO:0007669"/>
    <property type="project" value="InterPro"/>
</dbReference>
<dbReference type="PIRSF" id="PIRSF001227">
    <property type="entry name" value="Pen_acylase"/>
    <property type="match status" value="1"/>
</dbReference>
<keyword evidence="3" id="KW-0865">Zymogen</keyword>
<dbReference type="Gene3D" id="1.10.1400.10">
    <property type="match status" value="1"/>
</dbReference>
<protein>
    <submittedName>
        <fullName evidence="7">Penicillin acylase family protein</fullName>
    </submittedName>
</protein>
<organism evidence="7 8">
    <name type="scientific">Candidatus Methylospira mobilis</name>
    <dbReference type="NCBI Taxonomy" id="1808979"/>
    <lineage>
        <taxon>Bacteria</taxon>
        <taxon>Pseudomonadati</taxon>
        <taxon>Pseudomonadota</taxon>
        <taxon>Gammaproteobacteria</taxon>
        <taxon>Methylococcales</taxon>
        <taxon>Methylococcaceae</taxon>
        <taxon>Candidatus Methylospira</taxon>
    </lineage>
</organism>
<evidence type="ECO:0000256" key="4">
    <source>
        <dbReference type="ARBA" id="ARBA00038735"/>
    </source>
</evidence>
<dbReference type="PANTHER" id="PTHR34218:SF4">
    <property type="entry name" value="ACYL-HOMOSERINE LACTONE ACYLASE QUIP"/>
    <property type="match status" value="1"/>
</dbReference>
<dbReference type="InterPro" id="IPR014395">
    <property type="entry name" value="Pen/GL7ACA/AHL_acylase"/>
</dbReference>
<accession>A0A5Q0BR63</accession>
<dbReference type="CDD" id="cd03747">
    <property type="entry name" value="Ntn_PGA_like"/>
    <property type="match status" value="1"/>
</dbReference>
<evidence type="ECO:0000313" key="7">
    <source>
        <dbReference type="EMBL" id="QFY44568.1"/>
    </source>
</evidence>
<evidence type="ECO:0000256" key="2">
    <source>
        <dbReference type="ARBA" id="ARBA00022801"/>
    </source>
</evidence>
<comment type="cofactor">
    <cofactor evidence="6">
        <name>Ca(2+)</name>
        <dbReference type="ChEBI" id="CHEBI:29108"/>
    </cofactor>
    <text evidence="6">Binds 1 Ca(2+) ion per dimer.</text>
</comment>
<proteinExistence type="inferred from homology"/>
<keyword evidence="2" id="KW-0378">Hydrolase</keyword>